<evidence type="ECO:0000313" key="2">
    <source>
        <dbReference type="Proteomes" id="UP000631114"/>
    </source>
</evidence>
<keyword evidence="2" id="KW-1185">Reference proteome</keyword>
<name>A0A835IIV1_9MAGN</name>
<comment type="caution">
    <text evidence="1">The sequence shown here is derived from an EMBL/GenBank/DDBJ whole genome shotgun (WGS) entry which is preliminary data.</text>
</comment>
<organism evidence="1 2">
    <name type="scientific">Coptis chinensis</name>
    <dbReference type="NCBI Taxonomy" id="261450"/>
    <lineage>
        <taxon>Eukaryota</taxon>
        <taxon>Viridiplantae</taxon>
        <taxon>Streptophyta</taxon>
        <taxon>Embryophyta</taxon>
        <taxon>Tracheophyta</taxon>
        <taxon>Spermatophyta</taxon>
        <taxon>Magnoliopsida</taxon>
        <taxon>Ranunculales</taxon>
        <taxon>Ranunculaceae</taxon>
        <taxon>Coptidoideae</taxon>
        <taxon>Coptis</taxon>
    </lineage>
</organism>
<dbReference type="Proteomes" id="UP000631114">
    <property type="component" value="Unassembled WGS sequence"/>
</dbReference>
<proteinExistence type="predicted"/>
<accession>A0A835IIV1</accession>
<dbReference type="EMBL" id="JADFTS010000003">
    <property type="protein sequence ID" value="KAF9617247.1"/>
    <property type="molecule type" value="Genomic_DNA"/>
</dbReference>
<dbReference type="AlphaFoldDB" id="A0A835IIV1"/>
<reference evidence="1 2" key="1">
    <citation type="submission" date="2020-10" db="EMBL/GenBank/DDBJ databases">
        <title>The Coptis chinensis genome and diversification of protoberbering-type alkaloids.</title>
        <authorList>
            <person name="Wang B."/>
            <person name="Shu S."/>
            <person name="Song C."/>
            <person name="Liu Y."/>
        </authorList>
    </citation>
    <scope>NUCLEOTIDE SEQUENCE [LARGE SCALE GENOMIC DNA]</scope>
    <source>
        <strain evidence="1">HL-2020</strain>
        <tissue evidence="1">Leaf</tissue>
    </source>
</reference>
<protein>
    <submittedName>
        <fullName evidence="1">Uncharacterized protein</fullName>
    </submittedName>
</protein>
<evidence type="ECO:0000313" key="1">
    <source>
        <dbReference type="EMBL" id="KAF9617247.1"/>
    </source>
</evidence>
<sequence length="93" mass="10140">MAKFKHVLFLLSDHSSKSNHYKDVFNSVGIHLRPIPAPKIKICARGNPGIAGIGVSFRDHEGQLAAQVGEPYVSTPEIFLTSIAVVLMLCLKL</sequence>
<gene>
    <name evidence="1" type="ORF">IFM89_035191</name>
</gene>